<comment type="caution">
    <text evidence="1">The sequence shown here is derived from an EMBL/GenBank/DDBJ whole genome shotgun (WGS) entry which is preliminary data.</text>
</comment>
<dbReference type="EMBL" id="CM042053">
    <property type="protein sequence ID" value="KAI3716183.1"/>
    <property type="molecule type" value="Genomic_DNA"/>
</dbReference>
<gene>
    <name evidence="1" type="ORF">L6452_23338</name>
</gene>
<proteinExistence type="predicted"/>
<sequence>MSLDLHSLDDSLKISTGLKQKRKGVVVRAKMGIISKHRRVEGEGLGPARLTVGMSLSIQSNSPIGVNYHRRRLLSLQIRTTYCVHRSYLQVICTFVARILT</sequence>
<evidence type="ECO:0000313" key="2">
    <source>
        <dbReference type="Proteomes" id="UP001055879"/>
    </source>
</evidence>
<protein>
    <submittedName>
        <fullName evidence="1">Uncharacterized protein</fullName>
    </submittedName>
</protein>
<evidence type="ECO:0000313" key="1">
    <source>
        <dbReference type="EMBL" id="KAI3716183.1"/>
    </source>
</evidence>
<reference evidence="2" key="1">
    <citation type="journal article" date="2022" name="Mol. Ecol. Resour.">
        <title>The genomes of chicory, endive, great burdock and yacon provide insights into Asteraceae palaeo-polyploidization history and plant inulin production.</title>
        <authorList>
            <person name="Fan W."/>
            <person name="Wang S."/>
            <person name="Wang H."/>
            <person name="Wang A."/>
            <person name="Jiang F."/>
            <person name="Liu H."/>
            <person name="Zhao H."/>
            <person name="Xu D."/>
            <person name="Zhang Y."/>
        </authorList>
    </citation>
    <scope>NUCLEOTIDE SEQUENCE [LARGE SCALE GENOMIC DNA]</scope>
    <source>
        <strain evidence="2">cv. Niubang</strain>
    </source>
</reference>
<keyword evidence="2" id="KW-1185">Reference proteome</keyword>
<dbReference type="Proteomes" id="UP001055879">
    <property type="component" value="Linkage Group LG07"/>
</dbReference>
<reference evidence="1 2" key="2">
    <citation type="journal article" date="2022" name="Mol. Ecol. Resour.">
        <title>The genomes of chicory, endive, great burdock and yacon provide insights into Asteraceae paleo-polyploidization history and plant inulin production.</title>
        <authorList>
            <person name="Fan W."/>
            <person name="Wang S."/>
            <person name="Wang H."/>
            <person name="Wang A."/>
            <person name="Jiang F."/>
            <person name="Liu H."/>
            <person name="Zhao H."/>
            <person name="Xu D."/>
            <person name="Zhang Y."/>
        </authorList>
    </citation>
    <scope>NUCLEOTIDE SEQUENCE [LARGE SCALE GENOMIC DNA]</scope>
    <source>
        <strain evidence="2">cv. Niubang</strain>
    </source>
</reference>
<organism evidence="1 2">
    <name type="scientific">Arctium lappa</name>
    <name type="common">Greater burdock</name>
    <name type="synonym">Lappa major</name>
    <dbReference type="NCBI Taxonomy" id="4217"/>
    <lineage>
        <taxon>Eukaryota</taxon>
        <taxon>Viridiplantae</taxon>
        <taxon>Streptophyta</taxon>
        <taxon>Embryophyta</taxon>
        <taxon>Tracheophyta</taxon>
        <taxon>Spermatophyta</taxon>
        <taxon>Magnoliopsida</taxon>
        <taxon>eudicotyledons</taxon>
        <taxon>Gunneridae</taxon>
        <taxon>Pentapetalae</taxon>
        <taxon>asterids</taxon>
        <taxon>campanulids</taxon>
        <taxon>Asterales</taxon>
        <taxon>Asteraceae</taxon>
        <taxon>Carduoideae</taxon>
        <taxon>Cardueae</taxon>
        <taxon>Arctiinae</taxon>
        <taxon>Arctium</taxon>
    </lineage>
</organism>
<name>A0ACB9B2L3_ARCLA</name>
<accession>A0ACB9B2L3</accession>